<dbReference type="Proteomes" id="UP000800200">
    <property type="component" value="Unassembled WGS sequence"/>
</dbReference>
<protein>
    <submittedName>
        <fullName evidence="2">Uncharacterized protein</fullName>
    </submittedName>
</protein>
<dbReference type="AlphaFoldDB" id="A0A6A6DUN1"/>
<keyword evidence="1" id="KW-0175">Coiled coil</keyword>
<evidence type="ECO:0000313" key="3">
    <source>
        <dbReference type="Proteomes" id="UP000800200"/>
    </source>
</evidence>
<name>A0A6A6DUN1_9PEZI</name>
<sequence length="325" mass="36580">MISELAHYKHRCEEAERECTNLKKEMRQMESFHTLTKGIPKEMLSELRRITGQITTLRNQLDDQTDLEPYLSIGHAHGEMPTTEQLLSDFKDMKEQLASILVINGTSKPLIGSLYGQSADLDVLLRTVFNIGIQSNAEELLNASPELTLRELIQALTGAAIHCWVFESGGHEGLYNLDTAVHQSMIKEKDFKDVTIPRMASRHTTRLLNALQPLFDKQLQYKTARKLKLTLDCILRLAIQVRSLSLVGTEDYASIWPSPGSLFDNNEMETEHSGMATMANLVRLPLSPGLRAYPKENAMVGYHRFGNGEGTSRTPKYVIKALILI</sequence>
<evidence type="ECO:0000313" key="2">
    <source>
        <dbReference type="EMBL" id="KAF2181386.1"/>
    </source>
</evidence>
<evidence type="ECO:0000256" key="1">
    <source>
        <dbReference type="SAM" id="Coils"/>
    </source>
</evidence>
<accession>A0A6A6DUN1</accession>
<dbReference type="OrthoDB" id="303107at2759"/>
<organism evidence="2 3">
    <name type="scientific">Zopfia rhizophila CBS 207.26</name>
    <dbReference type="NCBI Taxonomy" id="1314779"/>
    <lineage>
        <taxon>Eukaryota</taxon>
        <taxon>Fungi</taxon>
        <taxon>Dikarya</taxon>
        <taxon>Ascomycota</taxon>
        <taxon>Pezizomycotina</taxon>
        <taxon>Dothideomycetes</taxon>
        <taxon>Dothideomycetes incertae sedis</taxon>
        <taxon>Zopfiaceae</taxon>
        <taxon>Zopfia</taxon>
    </lineage>
</organism>
<gene>
    <name evidence="2" type="ORF">K469DRAFT_729477</name>
</gene>
<feature type="coiled-coil region" evidence="1">
    <location>
        <begin position="5"/>
        <end position="32"/>
    </location>
</feature>
<keyword evidence="3" id="KW-1185">Reference proteome</keyword>
<dbReference type="EMBL" id="ML994653">
    <property type="protein sequence ID" value="KAF2181386.1"/>
    <property type="molecule type" value="Genomic_DNA"/>
</dbReference>
<reference evidence="2" key="1">
    <citation type="journal article" date="2020" name="Stud. Mycol.">
        <title>101 Dothideomycetes genomes: a test case for predicting lifestyles and emergence of pathogens.</title>
        <authorList>
            <person name="Haridas S."/>
            <person name="Albert R."/>
            <person name="Binder M."/>
            <person name="Bloem J."/>
            <person name="Labutti K."/>
            <person name="Salamov A."/>
            <person name="Andreopoulos B."/>
            <person name="Baker S."/>
            <person name="Barry K."/>
            <person name="Bills G."/>
            <person name="Bluhm B."/>
            <person name="Cannon C."/>
            <person name="Castanera R."/>
            <person name="Culley D."/>
            <person name="Daum C."/>
            <person name="Ezra D."/>
            <person name="Gonzalez J."/>
            <person name="Henrissat B."/>
            <person name="Kuo A."/>
            <person name="Liang C."/>
            <person name="Lipzen A."/>
            <person name="Lutzoni F."/>
            <person name="Magnuson J."/>
            <person name="Mondo S."/>
            <person name="Nolan M."/>
            <person name="Ohm R."/>
            <person name="Pangilinan J."/>
            <person name="Park H.-J."/>
            <person name="Ramirez L."/>
            <person name="Alfaro M."/>
            <person name="Sun H."/>
            <person name="Tritt A."/>
            <person name="Yoshinaga Y."/>
            <person name="Zwiers L.-H."/>
            <person name="Turgeon B."/>
            <person name="Goodwin S."/>
            <person name="Spatafora J."/>
            <person name="Crous P."/>
            <person name="Grigoriev I."/>
        </authorList>
    </citation>
    <scope>NUCLEOTIDE SEQUENCE</scope>
    <source>
        <strain evidence="2">CBS 207.26</strain>
    </source>
</reference>
<proteinExistence type="predicted"/>